<name>A0A820G9U7_9BILA</name>
<gene>
    <name evidence="1" type="ORF">JBS370_LOCUS39592</name>
</gene>
<dbReference type="EMBL" id="CAJOBD010028703">
    <property type="protein sequence ID" value="CAF4276080.1"/>
    <property type="molecule type" value="Genomic_DNA"/>
</dbReference>
<proteinExistence type="predicted"/>
<feature type="non-terminal residue" evidence="1">
    <location>
        <position position="9"/>
    </location>
</feature>
<evidence type="ECO:0000313" key="2">
    <source>
        <dbReference type="Proteomes" id="UP000663836"/>
    </source>
</evidence>
<reference evidence="1" key="1">
    <citation type="submission" date="2021-02" db="EMBL/GenBank/DDBJ databases">
        <authorList>
            <person name="Nowell W R."/>
        </authorList>
    </citation>
    <scope>NUCLEOTIDE SEQUENCE</scope>
</reference>
<protein>
    <submittedName>
        <fullName evidence="1">Uncharacterized protein</fullName>
    </submittedName>
</protein>
<accession>A0A820G9U7</accession>
<evidence type="ECO:0000313" key="1">
    <source>
        <dbReference type="EMBL" id="CAF4276080.1"/>
    </source>
</evidence>
<sequence>MVKTYSQKH</sequence>
<comment type="caution">
    <text evidence="1">The sequence shown here is derived from an EMBL/GenBank/DDBJ whole genome shotgun (WGS) entry which is preliminary data.</text>
</comment>
<dbReference type="Proteomes" id="UP000663836">
    <property type="component" value="Unassembled WGS sequence"/>
</dbReference>
<organism evidence="1 2">
    <name type="scientific">Rotaria sordida</name>
    <dbReference type="NCBI Taxonomy" id="392033"/>
    <lineage>
        <taxon>Eukaryota</taxon>
        <taxon>Metazoa</taxon>
        <taxon>Spiralia</taxon>
        <taxon>Gnathifera</taxon>
        <taxon>Rotifera</taxon>
        <taxon>Eurotatoria</taxon>
        <taxon>Bdelloidea</taxon>
        <taxon>Philodinida</taxon>
        <taxon>Philodinidae</taxon>
        <taxon>Rotaria</taxon>
    </lineage>
</organism>